<protein>
    <submittedName>
        <fullName evidence="4">Cytochrome c3 family protein</fullName>
    </submittedName>
</protein>
<feature type="domain" description="Cytochrome c7-like" evidence="2">
    <location>
        <begin position="925"/>
        <end position="998"/>
    </location>
</feature>
<accession>A0ABT7LHH5</accession>
<dbReference type="Proteomes" id="UP001238603">
    <property type="component" value="Unassembled WGS sequence"/>
</dbReference>
<dbReference type="Pfam" id="PF14522">
    <property type="entry name" value="Cytochrome_C7"/>
    <property type="match status" value="2"/>
</dbReference>
<dbReference type="SUPFAM" id="SSF48695">
    <property type="entry name" value="Multiheme cytochromes"/>
    <property type="match status" value="6"/>
</dbReference>
<evidence type="ECO:0000313" key="4">
    <source>
        <dbReference type="EMBL" id="MDL5031722.1"/>
    </source>
</evidence>
<dbReference type="Pfam" id="PF22113">
    <property type="entry name" value="Mtrc-MtrF_II-IV_dom"/>
    <property type="match status" value="1"/>
</dbReference>
<dbReference type="InterPro" id="IPR029467">
    <property type="entry name" value="Cyt_c7-like"/>
</dbReference>
<sequence>MSQSHPVVGLMRRMRLLMLILLAGLAFWALSASGAPREFDHLRTGFALTGTHQNQRCESCHIGGVFKGTPKECDACHTSGARFAKTNTVKPATHIPTSQSCDTCHNTRSFSGAKMDHKGVTGGACASCHNGALAAGKPADHLSTTASCDSCHRTSAWKPASGFNHAGVAAGSCASCHNGQKATGKPATHVPYTAVAATANLACDSCHKAGFTSWTPAKVHANASITSQCSACHLSMRPSNALHSGQTVCESCHKSTSSWNSGKVDHAGFNASTDCASCHNGSAATGKPSAHIPAGATNCISCHSTSSWKPTKWNHTQVTVTNQCSSCHSGAFPPADGKPATHTPYQLVGSLASLNCDSCHKAGFVAWAPAKLHANVSVTSQCATCHLAVRPSTAIHSGQTVCESCHTSTSSWSAGKVDHSTFNAATHCASCHNGSAATGKPSAHIPVGATNCFSCHSTAGWKPSKWSHTQLTVANQCSSCHSGAFPPADGKPATHTPYQLVGTLAALNCDSCHKAGFAAWAPAKLHASVSVSSQCATCHLPIRPSTTLHSGQTTCENCHKSTSSWSAGKVDHSTFNAATNCASCHNGSAATGKPSAHIPVGATNCISCHSTTGWKPSKWNHTQVTVTNQCSSCHSGAFPPADGKPATHTPYQLVGTLAALNCDSCHKAGFASWTPARLHASATVTSQCSTCHLSIRPATPVHTGQTVCENCHKSTSSWTGAKVDHSGFTVATNCSSCHNGSAATGKPAAHIPVGATNCISCHTTSSWKPTKWNHTQVTVTNQCSSCHSGAFPPADGKPATHTPYQLVGTLAALNCDSCHKAGFASWTPARLHASATVTSQCSTCHLSIRPVTPVHTGQTVCENCHKSTSSWTGAKVDHSGFTVATNCSSCHNGSAATGKPSAHIPVGATNCISCHTTSSWKPTKWNHTQVTVTNQCSSCHSGAFPPADGKPATHTPYQLVGTLAALNCDNCHKAGFASWTPARLHASATVTSQCSTCHLSIRPVTPVHSGQTVCENCHRSTITWTGAKVDHSGFTVATNCSSCHNGSAATGKPAAHIPVGATNCIACHNTSGWRPTKWNHTQVTVVNQCSSCHSGAFPPADSKPAGHIPYQLLAGVAISNCDSCHKGGYASWANGRFHANVSVSGQCKTCHSGAYTSQGATAKPSNHIPESQLLNGSAMECSACHTSTTSWAQKMNHNGSQGSGAGWCKACHASGTNYLGSLERKSLTHRTKTPVPTDCSESGCHRPLGNKGATYTKWD</sequence>
<gene>
    <name evidence="4" type="ORF">QRD43_07360</name>
</gene>
<evidence type="ECO:0000313" key="5">
    <source>
        <dbReference type="Proteomes" id="UP001238603"/>
    </source>
</evidence>
<evidence type="ECO:0000259" key="2">
    <source>
        <dbReference type="Pfam" id="PF14522"/>
    </source>
</evidence>
<dbReference type="Gene3D" id="3.90.10.10">
    <property type="entry name" value="Cytochrome C3"/>
    <property type="match status" value="13"/>
</dbReference>
<proteinExistence type="predicted"/>
<dbReference type="PANTHER" id="PTHR35038">
    <property type="entry name" value="DISSIMILATORY SULFITE REDUCTASE SIRA"/>
    <property type="match status" value="1"/>
</dbReference>
<evidence type="ECO:0000256" key="1">
    <source>
        <dbReference type="ARBA" id="ARBA00022729"/>
    </source>
</evidence>
<feature type="domain" description="Cytochrome c7-like" evidence="2">
    <location>
        <begin position="772"/>
        <end position="845"/>
    </location>
</feature>
<dbReference type="InterPro" id="IPR036280">
    <property type="entry name" value="Multihaem_cyt_sf"/>
</dbReference>
<feature type="domain" description="Outer membrane cytochrome MtrC/MtrF-like" evidence="3">
    <location>
        <begin position="379"/>
        <end position="521"/>
    </location>
</feature>
<keyword evidence="1" id="KW-0732">Signal</keyword>
<dbReference type="InterPro" id="IPR054337">
    <property type="entry name" value="Mtrc-MtrF-like_dom_II/IV"/>
</dbReference>
<comment type="caution">
    <text evidence="4">The sequence shown here is derived from an EMBL/GenBank/DDBJ whole genome shotgun (WGS) entry which is preliminary data.</text>
</comment>
<evidence type="ECO:0000259" key="3">
    <source>
        <dbReference type="Pfam" id="PF22113"/>
    </source>
</evidence>
<organism evidence="4 5">
    <name type="scientific">Roseateles subflavus</name>
    <dbReference type="NCBI Taxonomy" id="3053353"/>
    <lineage>
        <taxon>Bacteria</taxon>
        <taxon>Pseudomonadati</taxon>
        <taxon>Pseudomonadota</taxon>
        <taxon>Betaproteobacteria</taxon>
        <taxon>Burkholderiales</taxon>
        <taxon>Sphaerotilaceae</taxon>
        <taxon>Roseateles</taxon>
    </lineage>
</organism>
<dbReference type="PANTHER" id="PTHR35038:SF6">
    <property type="entry name" value="SURFACE LOCALIZED DECAHEME CYTOCHROME C LIPOPROTEIN"/>
    <property type="match status" value="1"/>
</dbReference>
<dbReference type="EMBL" id="JASVDS010000002">
    <property type="protein sequence ID" value="MDL5031722.1"/>
    <property type="molecule type" value="Genomic_DNA"/>
</dbReference>
<reference evidence="4 5" key="1">
    <citation type="submission" date="2023-06" db="EMBL/GenBank/DDBJ databases">
        <title>Pelomonas sp. APW6 16S ribosomal RNA gene genome sequencing and assembly.</title>
        <authorList>
            <person name="Woo H."/>
        </authorList>
    </citation>
    <scope>NUCLEOTIDE SEQUENCE [LARGE SCALE GENOMIC DNA]</scope>
    <source>
        <strain evidence="4 5">APW6</strain>
    </source>
</reference>
<name>A0ABT7LHH5_9BURK</name>
<dbReference type="InterPro" id="IPR051829">
    <property type="entry name" value="Multiheme_Cytochr_ET"/>
</dbReference>
<dbReference type="RefSeq" id="WP_285981838.1">
    <property type="nucleotide sequence ID" value="NZ_JASVDS010000002.1"/>
</dbReference>
<keyword evidence="5" id="KW-1185">Reference proteome</keyword>